<evidence type="ECO:0000313" key="1">
    <source>
        <dbReference type="EMBL" id="AOO10470.1"/>
    </source>
</evidence>
<protein>
    <submittedName>
        <fullName evidence="1">Uncharacterized protein</fullName>
    </submittedName>
</protein>
<dbReference type="Proteomes" id="UP000224174">
    <property type="component" value="Segment"/>
</dbReference>
<organism evidence="1 2">
    <name type="scientific">Synechococcus phage S-RIM8</name>
    <dbReference type="NCBI Taxonomy" id="756278"/>
    <lineage>
        <taxon>Viruses</taxon>
        <taxon>Duplodnaviria</taxon>
        <taxon>Heunggongvirae</taxon>
        <taxon>Uroviricota</taxon>
        <taxon>Caudoviricetes</taxon>
        <taxon>Pantevenvirales</taxon>
        <taxon>Kyanoviridae</taxon>
        <taxon>Neptunevirus</taxon>
        <taxon>Neptunevirus srim18</taxon>
    </lineage>
</organism>
<name>A0A1D7SA04_9CAUD</name>
<sequence length="51" mass="6340">MRVFAYLDLQMRLVGVQVQMKWMGWKLKRQLVKDTTNFQKFLKEYKDERDV</sequence>
<evidence type="ECO:0000313" key="2">
    <source>
        <dbReference type="Proteomes" id="UP000224174"/>
    </source>
</evidence>
<proteinExistence type="predicted"/>
<dbReference type="EMBL" id="KX349286">
    <property type="protein sequence ID" value="AOO10470.1"/>
    <property type="molecule type" value="Genomic_DNA"/>
</dbReference>
<accession>A0A1D7SA04</accession>
<reference evidence="1 2" key="1">
    <citation type="journal article" date="2016" name="Environ. Microbiol.">
        <title>Genomic diversification of marine cyanophages into stable ecotypes.</title>
        <authorList>
            <person name="Marston M.F."/>
            <person name="Martiny J.B."/>
        </authorList>
    </citation>
    <scope>NUCLEOTIDE SEQUENCE [LARGE SCALE GENOMIC DNA]</scope>
    <source>
        <strain evidence="1">RW_03_0807_WH8101</strain>
    </source>
</reference>
<gene>
    <name evidence="1" type="ORF">RW03080701_101</name>
</gene>